<dbReference type="STRING" id="1348853.LK12_04835"/>
<feature type="signal peptide" evidence="1">
    <location>
        <begin position="1"/>
        <end position="22"/>
    </location>
</feature>
<dbReference type="Pfam" id="PF03413">
    <property type="entry name" value="PepSY"/>
    <property type="match status" value="1"/>
</dbReference>
<keyword evidence="1" id="KW-0732">Signal</keyword>
<evidence type="ECO:0000256" key="1">
    <source>
        <dbReference type="SAM" id="SignalP"/>
    </source>
</evidence>
<dbReference type="Proteomes" id="UP000031057">
    <property type="component" value="Unassembled WGS sequence"/>
</dbReference>
<keyword evidence="4" id="KW-1185">Reference proteome</keyword>
<organism evidence="3 4">
    <name type="scientific">Novosphingobium malaysiense</name>
    <dbReference type="NCBI Taxonomy" id="1348853"/>
    <lineage>
        <taxon>Bacteria</taxon>
        <taxon>Pseudomonadati</taxon>
        <taxon>Pseudomonadota</taxon>
        <taxon>Alphaproteobacteria</taxon>
        <taxon>Sphingomonadales</taxon>
        <taxon>Sphingomonadaceae</taxon>
        <taxon>Novosphingobium</taxon>
    </lineage>
</organism>
<gene>
    <name evidence="3" type="ORF">LK12_04835</name>
</gene>
<evidence type="ECO:0000313" key="4">
    <source>
        <dbReference type="Proteomes" id="UP000031057"/>
    </source>
</evidence>
<evidence type="ECO:0000313" key="3">
    <source>
        <dbReference type="EMBL" id="KHK93569.1"/>
    </source>
</evidence>
<dbReference type="Gene3D" id="3.10.450.40">
    <property type="match status" value="1"/>
</dbReference>
<dbReference type="AlphaFoldDB" id="A0A0B1ZVV7"/>
<comment type="caution">
    <text evidence="3">The sequence shown here is derived from an EMBL/GenBank/DDBJ whole genome shotgun (WGS) entry which is preliminary data.</text>
</comment>
<sequence length="94" mass="10152">MKLVSRFAVALAAVALPGTAVATRPRANISKAEAQRIALVVAHGKVMEAEYEKEDGGWRWSFDISENGRIHEIGVDAMTGKVVEDSWEAPDSAD</sequence>
<dbReference type="RefSeq" id="WP_039279835.1">
    <property type="nucleotide sequence ID" value="NZ_JTDI01000001.1"/>
</dbReference>
<dbReference type="InterPro" id="IPR025711">
    <property type="entry name" value="PepSY"/>
</dbReference>
<dbReference type="EMBL" id="JTDI01000001">
    <property type="protein sequence ID" value="KHK93569.1"/>
    <property type="molecule type" value="Genomic_DNA"/>
</dbReference>
<proteinExistence type="predicted"/>
<feature type="chain" id="PRO_5002065637" evidence="1">
    <location>
        <begin position="23"/>
        <end position="94"/>
    </location>
</feature>
<accession>A0A0B1ZVV7</accession>
<feature type="domain" description="PepSY" evidence="2">
    <location>
        <begin position="29"/>
        <end position="84"/>
    </location>
</feature>
<protein>
    <submittedName>
        <fullName evidence="3">Peptidase M4</fullName>
    </submittedName>
</protein>
<evidence type="ECO:0000259" key="2">
    <source>
        <dbReference type="Pfam" id="PF03413"/>
    </source>
</evidence>
<name>A0A0B1ZVV7_9SPHN</name>
<reference evidence="3 4" key="1">
    <citation type="submission" date="2014-10" db="EMBL/GenBank/DDBJ databases">
        <title>Genome sequence of Novosphingobium malaysiense MUSC 273(T).</title>
        <authorList>
            <person name="Lee L.-H."/>
        </authorList>
    </citation>
    <scope>NUCLEOTIDE SEQUENCE [LARGE SCALE GENOMIC DNA]</scope>
    <source>
        <strain evidence="3 4">MUSC 273</strain>
    </source>
</reference>
<dbReference type="OrthoDB" id="5297827at2"/>